<sequence>MKKITASLLILASAFTYAQDTGGNDTGNDYTKSNPILTGAPFLRISPDARAGGLGDQGVATSTDNYSQYWNAAKYAFAPDYSGVAFTYTPYMGSLVNDVFLLNATYYTFLGQDERSTLGASIYYFNMGEIELNQLQGTDIVSMGKAKPNEFSIDLSYGLRLTDNYSMAVTGRFIRSDLFNGVNDGTVQPANTFAVDLAGYYQSETMDTNNFEGKLRGGFQISNIGPKLDYSNSEDNASYLPTTLRLGVGYDFKFDDYNKVGITTEFSKLLVPTPTYEKDENGNPIPGTGYIPNKGVMSGIFSSFGDAPGGGKEELKEIMYSVGAEYSYNDALFIRAGYFHESPMKGDRQHLTLGLGLKYNAFAFNASYLIPMSDTNNALENTLRFGIAWNFGGETQNNYDY</sequence>
<protein>
    <recommendedName>
        <fullName evidence="2">Type IX secretion system protein PorV domain-containing protein</fullName>
    </recommendedName>
</protein>
<evidence type="ECO:0000313" key="4">
    <source>
        <dbReference type="Proteomes" id="UP000254737"/>
    </source>
</evidence>
<name>A0A376GFB8_9FLAO</name>
<accession>A0A376GFB8</accession>
<dbReference type="STRING" id="343874.GCA_000805695_02053"/>
<feature type="chain" id="PRO_5016649122" description="Type IX secretion system protein PorV domain-containing protein" evidence="1">
    <location>
        <begin position="19"/>
        <end position="401"/>
    </location>
</feature>
<gene>
    <name evidence="3" type="ORF">NCTC13456_02488</name>
</gene>
<dbReference type="NCBIfam" id="NF033710">
    <property type="entry name" value="T9SS_OM_PorV"/>
    <property type="match status" value="1"/>
</dbReference>
<dbReference type="InterPro" id="IPR047799">
    <property type="entry name" value="T9SS_OM_PorV"/>
</dbReference>
<dbReference type="Pfam" id="PF19572">
    <property type="entry name" value="PorV"/>
    <property type="match status" value="1"/>
</dbReference>
<feature type="signal peptide" evidence="1">
    <location>
        <begin position="1"/>
        <end position="18"/>
    </location>
</feature>
<dbReference type="Proteomes" id="UP000254737">
    <property type="component" value="Unassembled WGS sequence"/>
</dbReference>
<dbReference type="EMBL" id="UFXS01000001">
    <property type="protein sequence ID" value="STD58861.1"/>
    <property type="molecule type" value="Genomic_DNA"/>
</dbReference>
<proteinExistence type="predicted"/>
<evidence type="ECO:0000256" key="1">
    <source>
        <dbReference type="SAM" id="SignalP"/>
    </source>
</evidence>
<evidence type="ECO:0000313" key="3">
    <source>
        <dbReference type="EMBL" id="STD58861.1"/>
    </source>
</evidence>
<dbReference type="RefSeq" id="WP_115000765.1">
    <property type="nucleotide sequence ID" value="NZ_UFXS01000001.1"/>
</dbReference>
<organism evidence="3 4">
    <name type="scientific">Empedobacter falsenii</name>
    <dbReference type="NCBI Taxonomy" id="343874"/>
    <lineage>
        <taxon>Bacteria</taxon>
        <taxon>Pseudomonadati</taxon>
        <taxon>Bacteroidota</taxon>
        <taxon>Flavobacteriia</taxon>
        <taxon>Flavobacteriales</taxon>
        <taxon>Weeksellaceae</taxon>
        <taxon>Empedobacter</taxon>
    </lineage>
</organism>
<dbReference type="NCBIfam" id="NF033709">
    <property type="entry name" value="PorV_fam"/>
    <property type="match status" value="1"/>
</dbReference>
<keyword evidence="1" id="KW-0732">Signal</keyword>
<dbReference type="Gene3D" id="2.40.160.60">
    <property type="entry name" value="Outer membrane protein transport protein (OMPP1/FadL/TodX)"/>
    <property type="match status" value="1"/>
</dbReference>
<dbReference type="InterPro" id="IPR045741">
    <property type="entry name" value="PorV"/>
</dbReference>
<feature type="domain" description="Type IX secretion system protein PorV" evidence="2">
    <location>
        <begin position="33"/>
        <end position="275"/>
    </location>
</feature>
<dbReference type="AlphaFoldDB" id="A0A376GFB8"/>
<evidence type="ECO:0000259" key="2">
    <source>
        <dbReference type="Pfam" id="PF19572"/>
    </source>
</evidence>
<reference evidence="3 4" key="1">
    <citation type="submission" date="2018-06" db="EMBL/GenBank/DDBJ databases">
        <authorList>
            <consortium name="Pathogen Informatics"/>
            <person name="Doyle S."/>
        </authorList>
    </citation>
    <scope>NUCLEOTIDE SEQUENCE [LARGE SCALE GENOMIC DNA]</scope>
    <source>
        <strain evidence="3 4">NCTC13456</strain>
    </source>
</reference>